<dbReference type="InterPro" id="IPR036388">
    <property type="entry name" value="WH-like_DNA-bd_sf"/>
</dbReference>
<name>A0A0F9S7U9_9ZZZZ</name>
<organism evidence="1">
    <name type="scientific">marine sediment metagenome</name>
    <dbReference type="NCBI Taxonomy" id="412755"/>
    <lineage>
        <taxon>unclassified sequences</taxon>
        <taxon>metagenomes</taxon>
        <taxon>ecological metagenomes</taxon>
    </lineage>
</organism>
<proteinExistence type="predicted"/>
<gene>
    <name evidence="1" type="ORF">LCGC14_0553320</name>
</gene>
<evidence type="ECO:0000313" key="1">
    <source>
        <dbReference type="EMBL" id="KKN58307.1"/>
    </source>
</evidence>
<reference evidence="1" key="1">
    <citation type="journal article" date="2015" name="Nature">
        <title>Complex archaea that bridge the gap between prokaryotes and eukaryotes.</title>
        <authorList>
            <person name="Spang A."/>
            <person name="Saw J.H."/>
            <person name="Jorgensen S.L."/>
            <person name="Zaremba-Niedzwiedzka K."/>
            <person name="Martijn J."/>
            <person name="Lind A.E."/>
            <person name="van Eijk R."/>
            <person name="Schleper C."/>
            <person name="Guy L."/>
            <person name="Ettema T.J."/>
        </authorList>
    </citation>
    <scope>NUCLEOTIDE SEQUENCE</scope>
</reference>
<protein>
    <recommendedName>
        <fullName evidence="2">ArnR1-like winged helix-turn-helix domain-containing protein</fullName>
    </recommendedName>
</protein>
<sequence length="83" mass="9262">MKECENLNSSEIAVLIICCDVCNNSPNCHVSREKITKKILLKKPVKILKTLISSGFILKHPTSGSMTYAITKRGIDCVNKNRK</sequence>
<evidence type="ECO:0008006" key="2">
    <source>
        <dbReference type="Google" id="ProtNLM"/>
    </source>
</evidence>
<dbReference type="EMBL" id="LAZR01000767">
    <property type="protein sequence ID" value="KKN58307.1"/>
    <property type="molecule type" value="Genomic_DNA"/>
</dbReference>
<dbReference type="AlphaFoldDB" id="A0A0F9S7U9"/>
<comment type="caution">
    <text evidence="1">The sequence shown here is derived from an EMBL/GenBank/DDBJ whole genome shotgun (WGS) entry which is preliminary data.</text>
</comment>
<dbReference type="Gene3D" id="1.10.10.10">
    <property type="entry name" value="Winged helix-like DNA-binding domain superfamily/Winged helix DNA-binding domain"/>
    <property type="match status" value="1"/>
</dbReference>
<accession>A0A0F9S7U9</accession>